<reference evidence="1 2" key="1">
    <citation type="submission" date="2019-11" db="EMBL/GenBank/DDBJ databases">
        <title>Whole genome sequence of Oryza granulata.</title>
        <authorList>
            <person name="Li W."/>
        </authorList>
    </citation>
    <scope>NUCLEOTIDE SEQUENCE [LARGE SCALE GENOMIC DNA]</scope>
    <source>
        <strain evidence="2">cv. Menghai</strain>
        <tissue evidence="1">Leaf</tissue>
    </source>
</reference>
<name>A0A6G1E5B5_9ORYZ</name>
<organism evidence="1 2">
    <name type="scientific">Oryza meyeriana var. granulata</name>
    <dbReference type="NCBI Taxonomy" id="110450"/>
    <lineage>
        <taxon>Eukaryota</taxon>
        <taxon>Viridiplantae</taxon>
        <taxon>Streptophyta</taxon>
        <taxon>Embryophyta</taxon>
        <taxon>Tracheophyta</taxon>
        <taxon>Spermatophyta</taxon>
        <taxon>Magnoliopsida</taxon>
        <taxon>Liliopsida</taxon>
        <taxon>Poales</taxon>
        <taxon>Poaceae</taxon>
        <taxon>BOP clade</taxon>
        <taxon>Oryzoideae</taxon>
        <taxon>Oryzeae</taxon>
        <taxon>Oryzinae</taxon>
        <taxon>Oryza</taxon>
        <taxon>Oryza meyeriana</taxon>
    </lineage>
</organism>
<dbReference type="AlphaFoldDB" id="A0A6G1E5B5"/>
<protein>
    <submittedName>
        <fullName evidence="1">Uncharacterized protein</fullName>
    </submittedName>
</protein>
<keyword evidence="2" id="KW-1185">Reference proteome</keyword>
<accession>A0A6G1E5B5</accession>
<comment type="caution">
    <text evidence="1">The sequence shown here is derived from an EMBL/GenBank/DDBJ whole genome shotgun (WGS) entry which is preliminary data.</text>
</comment>
<dbReference type="EMBL" id="SPHZ02000005">
    <property type="protein sequence ID" value="KAF0920295.1"/>
    <property type="molecule type" value="Genomic_DNA"/>
</dbReference>
<evidence type="ECO:0000313" key="2">
    <source>
        <dbReference type="Proteomes" id="UP000479710"/>
    </source>
</evidence>
<gene>
    <name evidence="1" type="ORF">E2562_034623</name>
</gene>
<sequence>MDYSSSQTSNPAPPPQEAIACTSAAALACRSSALPRRTDARSQRRRSAAVIGVLRRPEVSILLGAAPSPKPPPPCYRHLVPSSVSSPRVLLQPVSISTSVTLGQLPTPLCVGIGIVVFYLQLEPRLPLHLVGSPSFAVTDRSSLSPSHFSPCCRLWPTVLDAVPPSNAISSVPQTLSPHRLVVPRAPLNVNSAPPTFAAQCHHLPNTVAKPLYVLP</sequence>
<dbReference type="Proteomes" id="UP000479710">
    <property type="component" value="Unassembled WGS sequence"/>
</dbReference>
<evidence type="ECO:0000313" key="1">
    <source>
        <dbReference type="EMBL" id="KAF0920295.1"/>
    </source>
</evidence>
<proteinExistence type="predicted"/>